<feature type="domain" description="Peptidase M1 membrane alanine aminopeptidase" evidence="14">
    <location>
        <begin position="230"/>
        <end position="442"/>
    </location>
</feature>
<keyword evidence="9 17" id="KW-0378">Hydrolase</keyword>
<proteinExistence type="inferred from homology"/>
<dbReference type="InterPro" id="IPR012778">
    <property type="entry name" value="Pept_M1_aminopeptidase"/>
</dbReference>
<evidence type="ECO:0000256" key="13">
    <source>
        <dbReference type="ARBA" id="ARBA00031533"/>
    </source>
</evidence>
<evidence type="ECO:0000313" key="18">
    <source>
        <dbReference type="Proteomes" id="UP000297496"/>
    </source>
</evidence>
<accession>A0A4Z1C196</accession>
<evidence type="ECO:0000256" key="10">
    <source>
        <dbReference type="ARBA" id="ARBA00022833"/>
    </source>
</evidence>
<dbReference type="AlphaFoldDB" id="A0A4Z1C196"/>
<dbReference type="Gene3D" id="1.10.390.10">
    <property type="entry name" value="Neutral Protease Domain 2"/>
    <property type="match status" value="1"/>
</dbReference>
<sequence length="816" mass="89404">MPLMLPEARERAALLTDVRTEAHLDLTSAEDFGVEATISFGCTRPGASTFLELNGATDVTLDGRPTAYAEGRIPLTDLAATNSVRVTARMPYVTDGDGMTVTVDPADGERYVCAHTSMDITQKVIPCFDQPDIKSTFDLTVTAPSHWTVLANGRLADRSPGVASDTWTFATTPPFSSYLFTLVGGPWVSVTWDEPYAPAPGGTLPFGWHARASQERELRRDADELRRISSACFQHYTTVFEPEYPYADYQQVFAPGLNWGAMEFPGCVVYRDEALVAGTPTELQREWLASTIAHEMAHMWFGDLVTMKWWEDSWLNESFADFMGYDVAGVAAGYTDAWTSAAITRKPAGYRADRRRSTHPIAEDTDKVVDVDTAFANFDMITYAKGNSALAQLGHWLGEEDFLAGVNRHLVTHAFGNATLADFLDSLDAATEKDVRGWAEAWLRSTGFDTLRVTRDDDGVPVLTRVGSRPHRLTVSAYDDAMRLVDSRDVQLGDEPVRLEELAGRVVVPNSGDETFAVVRPDERSWAAITAGLSSVESQLTRAMLWWTAIDLCESRVIGAGDLVALVDQHLRQETHPVVFEGVMRALVGSTGATNWSPALLRDHALPDDVGAHLAVVADVARNAVDGGDPALAPGAARVLARLSTDRDLLVDWLDRSDVDQAVRWAVVQRLAELGDDSWIGPEEERDRSVAGHHAALMARAFVPTEASKAEVWARLMGGELGSHEFNAVGAGFWGWEQADLLRPYLERYVTDALSLARRSGQAMGEVIGDAFPRLPLPLDVRRELRAAVAAALEGDVPTVLARSWNDSLDDLDRTL</sequence>
<keyword evidence="11" id="KW-0482">Metalloprotease</keyword>
<dbReference type="InterPro" id="IPR042097">
    <property type="entry name" value="Aminopeptidase_N-like_N_sf"/>
</dbReference>
<dbReference type="Pfam" id="PF17900">
    <property type="entry name" value="Peptidase_M1_N"/>
    <property type="match status" value="1"/>
</dbReference>
<evidence type="ECO:0000256" key="12">
    <source>
        <dbReference type="ARBA" id="ARBA00029811"/>
    </source>
</evidence>
<dbReference type="PANTHER" id="PTHR11533">
    <property type="entry name" value="PROTEASE M1 ZINC METALLOPROTEASE"/>
    <property type="match status" value="1"/>
</dbReference>
<dbReference type="Pfam" id="PF11838">
    <property type="entry name" value="ERAP1_C"/>
    <property type="match status" value="1"/>
</dbReference>
<dbReference type="PANTHER" id="PTHR11533:SF174">
    <property type="entry name" value="PUROMYCIN-SENSITIVE AMINOPEPTIDASE-RELATED"/>
    <property type="match status" value="1"/>
</dbReference>
<evidence type="ECO:0000256" key="9">
    <source>
        <dbReference type="ARBA" id="ARBA00022801"/>
    </source>
</evidence>
<dbReference type="GO" id="GO:0043171">
    <property type="term" value="P:peptide catabolic process"/>
    <property type="evidence" value="ECO:0007669"/>
    <property type="project" value="TreeGrafter"/>
</dbReference>
<evidence type="ECO:0000256" key="4">
    <source>
        <dbReference type="ARBA" id="ARBA00012564"/>
    </source>
</evidence>
<evidence type="ECO:0000256" key="1">
    <source>
        <dbReference type="ARBA" id="ARBA00000098"/>
    </source>
</evidence>
<dbReference type="InterPro" id="IPR024571">
    <property type="entry name" value="ERAP1-like_C_dom"/>
</dbReference>
<evidence type="ECO:0000256" key="5">
    <source>
        <dbReference type="ARBA" id="ARBA00015611"/>
    </source>
</evidence>
<dbReference type="GO" id="GO:0016020">
    <property type="term" value="C:membrane"/>
    <property type="evidence" value="ECO:0007669"/>
    <property type="project" value="TreeGrafter"/>
</dbReference>
<comment type="caution">
    <text evidence="17">The sequence shown here is derived from an EMBL/GenBank/DDBJ whole genome shotgun (WGS) entry which is preliminary data.</text>
</comment>
<evidence type="ECO:0000256" key="2">
    <source>
        <dbReference type="ARBA" id="ARBA00001947"/>
    </source>
</evidence>
<name>A0A4Z1C196_9ACTN</name>
<feature type="domain" description="Aminopeptidase N-like N-terminal" evidence="16">
    <location>
        <begin position="109"/>
        <end position="179"/>
    </location>
</feature>
<keyword evidence="8" id="KW-0479">Metal-binding</keyword>
<dbReference type="Gene3D" id="2.60.40.1730">
    <property type="entry name" value="tricorn interacting facor f3 domain"/>
    <property type="match status" value="1"/>
</dbReference>
<dbReference type="GO" id="GO:0016285">
    <property type="term" value="F:alanyl aminopeptidase activity"/>
    <property type="evidence" value="ECO:0007669"/>
    <property type="project" value="UniProtKB-EC"/>
</dbReference>
<protein>
    <recommendedName>
        <fullName evidence="5">Aminopeptidase N</fullName>
        <ecNumber evidence="4">3.4.11.2</ecNumber>
    </recommendedName>
    <alternativeName>
        <fullName evidence="12">Alanine aminopeptidase</fullName>
    </alternativeName>
    <alternativeName>
        <fullName evidence="13">Lysyl aminopeptidase</fullName>
    </alternativeName>
</protein>
<evidence type="ECO:0000256" key="7">
    <source>
        <dbReference type="ARBA" id="ARBA00022670"/>
    </source>
</evidence>
<evidence type="ECO:0000256" key="3">
    <source>
        <dbReference type="ARBA" id="ARBA00010136"/>
    </source>
</evidence>
<evidence type="ECO:0000259" key="14">
    <source>
        <dbReference type="Pfam" id="PF01433"/>
    </source>
</evidence>
<dbReference type="GO" id="GO:0006508">
    <property type="term" value="P:proteolysis"/>
    <property type="evidence" value="ECO:0007669"/>
    <property type="project" value="UniProtKB-KW"/>
</dbReference>
<gene>
    <name evidence="17" type="primary">pepN</name>
    <name evidence="17" type="ORF">EXE59_08370</name>
</gene>
<dbReference type="GO" id="GO:0070006">
    <property type="term" value="F:metalloaminopeptidase activity"/>
    <property type="evidence" value="ECO:0007669"/>
    <property type="project" value="TreeGrafter"/>
</dbReference>
<dbReference type="GO" id="GO:0005737">
    <property type="term" value="C:cytoplasm"/>
    <property type="evidence" value="ECO:0007669"/>
    <property type="project" value="TreeGrafter"/>
</dbReference>
<keyword evidence="6 17" id="KW-0031">Aminopeptidase</keyword>
<dbReference type="Proteomes" id="UP000297496">
    <property type="component" value="Unassembled WGS sequence"/>
</dbReference>
<keyword evidence="18" id="KW-1185">Reference proteome</keyword>
<dbReference type="OrthoDB" id="3885507at2"/>
<comment type="catalytic activity">
    <reaction evidence="1">
        <text>Release of an N-terminal amino acid, Xaa-|-Yaa- from a peptide, amide or arylamide. Xaa is preferably Ala, but may be most amino acids including Pro (slow action). When a terminal hydrophobic residue is followed by a prolyl residue, the two may be released as an intact Xaa-Pro dipeptide.</text>
        <dbReference type="EC" id="3.4.11.2"/>
    </reaction>
</comment>
<dbReference type="GO" id="GO:0005615">
    <property type="term" value="C:extracellular space"/>
    <property type="evidence" value="ECO:0007669"/>
    <property type="project" value="TreeGrafter"/>
</dbReference>
<evidence type="ECO:0000256" key="6">
    <source>
        <dbReference type="ARBA" id="ARBA00022438"/>
    </source>
</evidence>
<evidence type="ECO:0000259" key="15">
    <source>
        <dbReference type="Pfam" id="PF11838"/>
    </source>
</evidence>
<dbReference type="SUPFAM" id="SSF63737">
    <property type="entry name" value="Leukotriene A4 hydrolase N-terminal domain"/>
    <property type="match status" value="1"/>
</dbReference>
<dbReference type="PRINTS" id="PR00756">
    <property type="entry name" value="ALADIPTASE"/>
</dbReference>
<comment type="similarity">
    <text evidence="3">Belongs to the peptidase M1 family.</text>
</comment>
<dbReference type="GO" id="GO:0042277">
    <property type="term" value="F:peptide binding"/>
    <property type="evidence" value="ECO:0007669"/>
    <property type="project" value="TreeGrafter"/>
</dbReference>
<organism evidence="17 18">
    <name type="scientific">Nocardioides eburneiflavus</name>
    <dbReference type="NCBI Taxonomy" id="2518372"/>
    <lineage>
        <taxon>Bacteria</taxon>
        <taxon>Bacillati</taxon>
        <taxon>Actinomycetota</taxon>
        <taxon>Actinomycetes</taxon>
        <taxon>Propionibacteriales</taxon>
        <taxon>Nocardioidaceae</taxon>
        <taxon>Nocardioides</taxon>
    </lineage>
</organism>
<dbReference type="GO" id="GO:0008270">
    <property type="term" value="F:zinc ion binding"/>
    <property type="evidence" value="ECO:0007669"/>
    <property type="project" value="InterPro"/>
</dbReference>
<keyword evidence="7" id="KW-0645">Protease</keyword>
<comment type="cofactor">
    <cofactor evidence="2">
        <name>Zn(2+)</name>
        <dbReference type="ChEBI" id="CHEBI:29105"/>
    </cofactor>
</comment>
<evidence type="ECO:0000256" key="8">
    <source>
        <dbReference type="ARBA" id="ARBA00022723"/>
    </source>
</evidence>
<evidence type="ECO:0000256" key="11">
    <source>
        <dbReference type="ARBA" id="ARBA00023049"/>
    </source>
</evidence>
<dbReference type="SUPFAM" id="SSF55486">
    <property type="entry name" value="Metalloproteases ('zincins'), catalytic domain"/>
    <property type="match status" value="1"/>
</dbReference>
<reference evidence="17 18" key="1">
    <citation type="submission" date="2019-04" db="EMBL/GenBank/DDBJ databases">
        <title>Three New Species of Nocardioides, Nocardioides euryhalodurans sp. nov., Nocardioides seonyuensis sp. nov. and Nocardioides eburneoflavus sp. nov. Isolated from Soil.</title>
        <authorList>
            <person name="Roh S.G."/>
            <person name="Lee C."/>
            <person name="Kim M.-K."/>
            <person name="Kim S.B."/>
        </authorList>
    </citation>
    <scope>NUCLEOTIDE SEQUENCE [LARGE SCALE GENOMIC DNA]</scope>
    <source>
        <strain evidence="17 18">MMS17-SY213</strain>
    </source>
</reference>
<dbReference type="CDD" id="cd09602">
    <property type="entry name" value="M1_APN"/>
    <property type="match status" value="1"/>
</dbReference>
<keyword evidence="10" id="KW-0862">Zinc</keyword>
<dbReference type="NCBIfam" id="TIGR02412">
    <property type="entry name" value="pepN_strep_liv"/>
    <property type="match status" value="1"/>
</dbReference>
<dbReference type="InterPro" id="IPR050344">
    <property type="entry name" value="Peptidase_M1_aminopeptidases"/>
</dbReference>
<evidence type="ECO:0000259" key="16">
    <source>
        <dbReference type="Pfam" id="PF17900"/>
    </source>
</evidence>
<evidence type="ECO:0000313" key="17">
    <source>
        <dbReference type="EMBL" id="TGN63964.1"/>
    </source>
</evidence>
<dbReference type="InterPro" id="IPR001930">
    <property type="entry name" value="Peptidase_M1"/>
</dbReference>
<feature type="domain" description="ERAP1-like C-terminal" evidence="15">
    <location>
        <begin position="507"/>
        <end position="812"/>
    </location>
</feature>
<dbReference type="EMBL" id="SRRO01000001">
    <property type="protein sequence ID" value="TGN63964.1"/>
    <property type="molecule type" value="Genomic_DNA"/>
</dbReference>
<dbReference type="InterPro" id="IPR045357">
    <property type="entry name" value="Aminopeptidase_N-like_N"/>
</dbReference>
<dbReference type="Pfam" id="PF01433">
    <property type="entry name" value="Peptidase_M1"/>
    <property type="match status" value="1"/>
</dbReference>
<dbReference type="InterPro" id="IPR027268">
    <property type="entry name" value="Peptidase_M4/M1_CTD_sf"/>
</dbReference>
<dbReference type="EC" id="3.4.11.2" evidence="4"/>
<dbReference type="InterPro" id="IPR014782">
    <property type="entry name" value="Peptidase_M1_dom"/>
</dbReference>